<sequence>MIAHPIKSNPYRPDFHFIGYIYIYRHIYITSISQWLCWASCLQNLPSPQKEKKAALLLVSVMRSLLLVANSTGSVHYQTWMVLQIEFNSFILLCKITASKSMSNLLRLYEPMRL</sequence>
<dbReference type="AlphaFoldDB" id="A0A8T1QZA4"/>
<keyword evidence="2" id="KW-1185">Reference proteome</keyword>
<reference evidence="1" key="1">
    <citation type="submission" date="2020-12" db="EMBL/GenBank/DDBJ databases">
        <title>WGS assembly of Carya illinoinensis cv. Pawnee.</title>
        <authorList>
            <person name="Platts A."/>
            <person name="Shu S."/>
            <person name="Wright S."/>
            <person name="Barry K."/>
            <person name="Edger P."/>
            <person name="Pires J.C."/>
            <person name="Schmutz J."/>
        </authorList>
    </citation>
    <scope>NUCLEOTIDE SEQUENCE</scope>
    <source>
        <tissue evidence="1">Leaf</tissue>
    </source>
</reference>
<gene>
    <name evidence="1" type="ORF">CIPAW_03G020400</name>
</gene>
<evidence type="ECO:0000313" key="2">
    <source>
        <dbReference type="Proteomes" id="UP000811609"/>
    </source>
</evidence>
<protein>
    <submittedName>
        <fullName evidence="1">Uncharacterized protein</fullName>
    </submittedName>
</protein>
<name>A0A8T1QZA4_CARIL</name>
<accession>A0A8T1QZA4</accession>
<dbReference type="Proteomes" id="UP000811609">
    <property type="component" value="Chromosome 3"/>
</dbReference>
<comment type="caution">
    <text evidence="1">The sequence shown here is derived from an EMBL/GenBank/DDBJ whole genome shotgun (WGS) entry which is preliminary data.</text>
</comment>
<proteinExistence type="predicted"/>
<dbReference type="EMBL" id="CM031811">
    <property type="protein sequence ID" value="KAG6659251.1"/>
    <property type="molecule type" value="Genomic_DNA"/>
</dbReference>
<evidence type="ECO:0000313" key="1">
    <source>
        <dbReference type="EMBL" id="KAG6659251.1"/>
    </source>
</evidence>
<organism evidence="1 2">
    <name type="scientific">Carya illinoinensis</name>
    <name type="common">Pecan</name>
    <dbReference type="NCBI Taxonomy" id="32201"/>
    <lineage>
        <taxon>Eukaryota</taxon>
        <taxon>Viridiplantae</taxon>
        <taxon>Streptophyta</taxon>
        <taxon>Embryophyta</taxon>
        <taxon>Tracheophyta</taxon>
        <taxon>Spermatophyta</taxon>
        <taxon>Magnoliopsida</taxon>
        <taxon>eudicotyledons</taxon>
        <taxon>Gunneridae</taxon>
        <taxon>Pentapetalae</taxon>
        <taxon>rosids</taxon>
        <taxon>fabids</taxon>
        <taxon>Fagales</taxon>
        <taxon>Juglandaceae</taxon>
        <taxon>Carya</taxon>
    </lineage>
</organism>